<protein>
    <recommendedName>
        <fullName evidence="4">DUF1192 domain-containing protein</fullName>
    </recommendedName>
</protein>
<reference evidence="3" key="1">
    <citation type="journal article" date="2019" name="Int. J. Syst. Evol. Microbiol.">
        <title>The Global Catalogue of Microorganisms (GCM) 10K type strain sequencing project: providing services to taxonomists for standard genome sequencing and annotation.</title>
        <authorList>
            <consortium name="The Broad Institute Genomics Platform"/>
            <consortium name="The Broad Institute Genome Sequencing Center for Infectious Disease"/>
            <person name="Wu L."/>
            <person name="Ma J."/>
        </authorList>
    </citation>
    <scope>NUCLEOTIDE SEQUENCE [LARGE SCALE GENOMIC DNA]</scope>
    <source>
        <strain evidence="3">JCM 17563</strain>
    </source>
</reference>
<name>A0ABP7SYM6_9SPHN</name>
<evidence type="ECO:0000313" key="3">
    <source>
        <dbReference type="Proteomes" id="UP001500235"/>
    </source>
</evidence>
<keyword evidence="1" id="KW-0175">Coiled coil</keyword>
<dbReference type="Pfam" id="PF06698">
    <property type="entry name" value="DUF1192"/>
    <property type="match status" value="1"/>
</dbReference>
<gene>
    <name evidence="2" type="ORF">GCM10022280_17230</name>
</gene>
<sequence>MDDDFFSSKPDDPLVLLARQDLDPLSRDELTGRIEALEAEIARVRHHIDAVTKHRSAADALFKR</sequence>
<evidence type="ECO:0000313" key="2">
    <source>
        <dbReference type="EMBL" id="GAA4018311.1"/>
    </source>
</evidence>
<evidence type="ECO:0000256" key="1">
    <source>
        <dbReference type="SAM" id="Coils"/>
    </source>
</evidence>
<comment type="caution">
    <text evidence="2">The sequence shown here is derived from an EMBL/GenBank/DDBJ whole genome shotgun (WGS) entry which is preliminary data.</text>
</comment>
<accession>A0ABP7SYM6</accession>
<keyword evidence="3" id="KW-1185">Reference proteome</keyword>
<dbReference type="InterPro" id="IPR009579">
    <property type="entry name" value="DUF1192"/>
</dbReference>
<proteinExistence type="predicted"/>
<feature type="coiled-coil region" evidence="1">
    <location>
        <begin position="27"/>
        <end position="54"/>
    </location>
</feature>
<evidence type="ECO:0008006" key="4">
    <source>
        <dbReference type="Google" id="ProtNLM"/>
    </source>
</evidence>
<dbReference type="Proteomes" id="UP001500235">
    <property type="component" value="Unassembled WGS sequence"/>
</dbReference>
<organism evidence="2 3">
    <name type="scientific">Sphingomonas swuensis</name>
    <dbReference type="NCBI Taxonomy" id="977800"/>
    <lineage>
        <taxon>Bacteria</taxon>
        <taxon>Pseudomonadati</taxon>
        <taxon>Pseudomonadota</taxon>
        <taxon>Alphaproteobacteria</taxon>
        <taxon>Sphingomonadales</taxon>
        <taxon>Sphingomonadaceae</taxon>
        <taxon>Sphingomonas</taxon>
    </lineage>
</organism>
<dbReference type="EMBL" id="BAABBQ010000001">
    <property type="protein sequence ID" value="GAA4018311.1"/>
    <property type="molecule type" value="Genomic_DNA"/>
</dbReference>
<dbReference type="RefSeq" id="WP_344707003.1">
    <property type="nucleotide sequence ID" value="NZ_BAABBQ010000001.1"/>
</dbReference>